<proteinExistence type="predicted"/>
<organism evidence="1 2">
    <name type="scientific">Vavraia culicis (isolate floridensis)</name>
    <name type="common">Microsporidian parasite</name>
    <dbReference type="NCBI Taxonomy" id="948595"/>
    <lineage>
        <taxon>Eukaryota</taxon>
        <taxon>Fungi</taxon>
        <taxon>Fungi incertae sedis</taxon>
        <taxon>Microsporidia</taxon>
        <taxon>Pleistophoridae</taxon>
        <taxon>Vavraia</taxon>
    </lineage>
</organism>
<dbReference type="EMBL" id="GL877495">
    <property type="protein sequence ID" value="ELA45875.1"/>
    <property type="molecule type" value="Genomic_DNA"/>
</dbReference>
<dbReference type="AlphaFoldDB" id="L2GS30"/>
<dbReference type="VEuPathDB" id="MicrosporidiaDB:VCUG_02638"/>
<dbReference type="OrthoDB" id="10621575at2759"/>
<dbReference type="InParanoid" id="L2GS30"/>
<dbReference type="RefSeq" id="XP_008075646.1">
    <property type="nucleotide sequence ID" value="XM_008077455.1"/>
</dbReference>
<reference evidence="2" key="1">
    <citation type="submission" date="2011-03" db="EMBL/GenBank/DDBJ databases">
        <title>The genome sequence of Vavraia culicis strain floridensis.</title>
        <authorList>
            <consortium name="The Broad Institute Genome Sequencing Platform"/>
            <person name="Cuomo C."/>
            <person name="Becnel J."/>
            <person name="Sanscrainte N."/>
            <person name="Young S.K."/>
            <person name="Zeng Q."/>
            <person name="Gargeya S."/>
            <person name="Fitzgerald M."/>
            <person name="Haas B."/>
            <person name="Abouelleil A."/>
            <person name="Alvarado L."/>
            <person name="Arachchi H.M."/>
            <person name="Berlin A."/>
            <person name="Chapman S.B."/>
            <person name="Gearin G."/>
            <person name="Goldberg J."/>
            <person name="Griggs A."/>
            <person name="Gujja S."/>
            <person name="Hansen M."/>
            <person name="Heiman D."/>
            <person name="Howarth C."/>
            <person name="Larimer J."/>
            <person name="Lui A."/>
            <person name="MacDonald P.J.P."/>
            <person name="McCowen C."/>
            <person name="Montmayeur A."/>
            <person name="Murphy C."/>
            <person name="Neiman D."/>
            <person name="Pearson M."/>
            <person name="Priest M."/>
            <person name="Roberts A."/>
            <person name="Saif S."/>
            <person name="Shea T."/>
            <person name="Sisk P."/>
            <person name="Stolte C."/>
            <person name="Sykes S."/>
            <person name="Wortman J."/>
            <person name="Nusbaum C."/>
            <person name="Birren B."/>
        </authorList>
    </citation>
    <scope>NUCLEOTIDE SEQUENCE [LARGE SCALE GENOMIC DNA]</scope>
    <source>
        <strain evidence="2">floridensis</strain>
    </source>
</reference>
<sequence length="124" mass="14012">MKRIVIGCLQVGSLDATNPIVLNKGCCQCILRIQSHSFEGHEYTPSLPLIAKIVLENMNTMSYNHDFHLELNSMFFQPVCTHNTRIGQLKVKFENESYMDGLLWGCVGLKSLDLSFERIVSGFS</sequence>
<evidence type="ECO:0000313" key="2">
    <source>
        <dbReference type="Proteomes" id="UP000011081"/>
    </source>
</evidence>
<protein>
    <submittedName>
        <fullName evidence="1">Uncharacterized protein</fullName>
    </submittedName>
</protein>
<feature type="non-terminal residue" evidence="1">
    <location>
        <position position="124"/>
    </location>
</feature>
<accession>L2GS30</accession>
<dbReference type="GeneID" id="19880498"/>
<name>L2GS30_VAVCU</name>
<dbReference type="Proteomes" id="UP000011081">
    <property type="component" value="Unassembled WGS sequence"/>
</dbReference>
<dbReference type="HOGENOM" id="CLU_2005631_0_0_1"/>
<evidence type="ECO:0000313" key="1">
    <source>
        <dbReference type="EMBL" id="ELA45875.1"/>
    </source>
</evidence>
<keyword evidence="2" id="KW-1185">Reference proteome</keyword>
<gene>
    <name evidence="1" type="ORF">VCUG_02638</name>
</gene>